<feature type="compositionally biased region" description="Low complexity" evidence="3">
    <location>
        <begin position="495"/>
        <end position="516"/>
    </location>
</feature>
<dbReference type="InterPro" id="IPR032675">
    <property type="entry name" value="LRR_dom_sf"/>
</dbReference>
<dbReference type="Pfam" id="PF14580">
    <property type="entry name" value="LRR_9"/>
    <property type="match status" value="1"/>
</dbReference>
<accession>A0A0S4IXM7</accession>
<dbReference type="Proteomes" id="UP000051952">
    <property type="component" value="Unassembled WGS sequence"/>
</dbReference>
<feature type="region of interest" description="Disordered" evidence="3">
    <location>
        <begin position="1466"/>
        <end position="1529"/>
    </location>
</feature>
<reference evidence="5" key="1">
    <citation type="submission" date="2015-09" db="EMBL/GenBank/DDBJ databases">
        <authorList>
            <consortium name="Pathogen Informatics"/>
        </authorList>
    </citation>
    <scope>NUCLEOTIDE SEQUENCE [LARGE SCALE GENOMIC DNA]</scope>
    <source>
        <strain evidence="5">Lake Konstanz</strain>
    </source>
</reference>
<dbReference type="SMART" id="SM00369">
    <property type="entry name" value="LRR_TYP"/>
    <property type="match status" value="8"/>
</dbReference>
<organism evidence="4 5">
    <name type="scientific">Bodo saltans</name>
    <name type="common">Flagellated protozoan</name>
    <dbReference type="NCBI Taxonomy" id="75058"/>
    <lineage>
        <taxon>Eukaryota</taxon>
        <taxon>Discoba</taxon>
        <taxon>Euglenozoa</taxon>
        <taxon>Kinetoplastea</taxon>
        <taxon>Metakinetoplastina</taxon>
        <taxon>Eubodonida</taxon>
        <taxon>Bodonidae</taxon>
        <taxon>Bodo</taxon>
    </lineage>
</organism>
<proteinExistence type="predicted"/>
<evidence type="ECO:0000313" key="4">
    <source>
        <dbReference type="EMBL" id="CUG07988.1"/>
    </source>
</evidence>
<sequence>MDIERLDAFRASAREALANDEHSEAIEVICEANGWTREEFVSGRQDFQFLELFLLQFPTIPQLRFFPSIVTLKLCHIGLQEIKYFEGLVHLEVLWLSENDIKKIEGLENCEKLKELYLHNNHIRKMEGLKRLKQLKTLWLCRNEIGAIEEMEYLPNLQSLWLAGNQITSLRNAFPQQSQNLQELNVACNKISSFRDIPILNDLKSLATVYFADPMYGDNPVCQLSNYQTFTLFHLPLVKTLDFVHISAEQRLLAESTFVKKKIYYSMRVHTIRRNLSLLLHAVNTLAGKKGMEAGSSMTVLERHARNLEQDVDEFEAYGTNTAPDMTFRTEAATNEARKLLQRVRHAISSRRRETDVVEHRRSEACRCMQTLTETYISRLMLELNTGGNVRLEEGKLKDVWFQSCGELLRTRFFSADFEAYGIKDIQVHRVTRIHNRGLRSCFDQALSQLVDLSDPSYKRALEYLFFALPHDSDIDLNDSIEHGFAGRVQHGTASSSFSSSPQTSSPSGSISSSCPVKGVPMTNSVFLAEHVRLQRAKEAGQLKVDDPSFSPEVFVGKVVVCKVFLGKCQAERGVPVEQQPLVIAPLAGQSGGGPSSPVKSGGGDYPAGTNSIYRCKPQDAKQRVWYSQSAELVLPEYVVEFVYTPADPMAQLPPAAEFGATVVAPDGDATQQFRKIFPNTSPVDIADFRAIGIHCLSFLGWCESSPYSAIATRDAAEVLANPIPTSTRPMVGGELLDSHLESYHELISSSSEEAKGGVNAHQPLTILNLHSRKIQQFKLSPALMSAMFSPLKELVLFDNGLTTFPWFELGGAAPLLDTIDVSYNQLQRLIDAGAASLPCLRTLLIDHNFLFCLEDVKALSAAAPKLQHLSVAHNPCIGEKRAAMYIASVLPKLELLSHVPISDVPELQRHRMTPKALDVGTLGYIIPAADKFAGGAILSDANVVTETSRHFACFNDAVHAYATETAQNSGIPPVPTVPSLAALSAATILALNRTQLDSVARIDALRRLVHVQLRSNHIHDMEPLMALTLVETLDLEDNRIRRMAGLASLVRLRRLDLSKNFIERVECLDTLKSLQYLSLSHNRLSSLAPLAPCTSLLELYCSSNMIATEKEALHLRDLPKLIILDLAGNPCASIDVYRSYVVFQVKRLKVLDGISIDAAEIQRSKDTFAGRISAELLRERLPAGTDWSLARELNLASCALKEITLLDAFTSLTHLKLEHNSLVNIDGLRCCVSLVALNLSHNKLGQCPVGRVFELMPNLESLSLESNGISSIAQLLLNSQRLKFLNLKSNEILKLDGLDRVGQLREILLDKNRLRAIDRDALLFVPYLRELYCEENAIKTIEGVHVAVQLQKVSFASNRISEVSDLGKNLEGLPITDICFLGNPVVRKAYYRNHLIHSLPNAQVVDNRVVTPEERERVESSYQQDTIPPNVFTDVRMPMQGGAPMVVPAPPQRIPLRVLSLEGEGGSVGVGPAGPGGPNPSSGNARGRPPQGVPIGNKGPVNGSAPRTSSADLRGNVVPVSSGPRISAPAPTLGKMMAGVTACVHRCAYADARRCAYGGPCTSPENTPQSPQS</sequence>
<dbReference type="Pfam" id="PF13855">
    <property type="entry name" value="LRR_8"/>
    <property type="match status" value="1"/>
</dbReference>
<dbReference type="InterPro" id="IPR003591">
    <property type="entry name" value="Leu-rich_rpt_typical-subtyp"/>
</dbReference>
<evidence type="ECO:0000256" key="2">
    <source>
        <dbReference type="ARBA" id="ARBA00022737"/>
    </source>
</evidence>
<dbReference type="InterPro" id="IPR050836">
    <property type="entry name" value="SDS22/Internalin_LRR"/>
</dbReference>
<dbReference type="SUPFAM" id="SSF52075">
    <property type="entry name" value="Outer arm dynein light chain 1"/>
    <property type="match status" value="3"/>
</dbReference>
<dbReference type="OrthoDB" id="1517790at2759"/>
<name>A0A0S4IXM7_BODSA</name>
<dbReference type="PANTHER" id="PTHR46652">
    <property type="entry name" value="LEUCINE-RICH REPEAT AND IQ DOMAIN-CONTAINING PROTEIN 1-RELATED"/>
    <property type="match status" value="1"/>
</dbReference>
<evidence type="ECO:0000256" key="1">
    <source>
        <dbReference type="ARBA" id="ARBA00022614"/>
    </source>
</evidence>
<keyword evidence="1" id="KW-0433">Leucine-rich repeat</keyword>
<feature type="region of interest" description="Disordered" evidence="3">
    <location>
        <begin position="492"/>
        <end position="516"/>
    </location>
</feature>
<evidence type="ECO:0000256" key="3">
    <source>
        <dbReference type="SAM" id="MobiDB-lite"/>
    </source>
</evidence>
<dbReference type="EMBL" id="CYKH01000635">
    <property type="protein sequence ID" value="CUG07988.1"/>
    <property type="molecule type" value="Genomic_DNA"/>
</dbReference>
<gene>
    <name evidence="4" type="ORF">BSAL_73945</name>
</gene>
<keyword evidence="5" id="KW-1185">Reference proteome</keyword>
<dbReference type="SMART" id="SM00365">
    <property type="entry name" value="LRR_SD22"/>
    <property type="match status" value="13"/>
</dbReference>
<dbReference type="SUPFAM" id="SSF52058">
    <property type="entry name" value="L domain-like"/>
    <property type="match status" value="1"/>
</dbReference>
<evidence type="ECO:0000313" key="5">
    <source>
        <dbReference type="Proteomes" id="UP000051952"/>
    </source>
</evidence>
<dbReference type="InterPro" id="IPR001611">
    <property type="entry name" value="Leu-rich_rpt"/>
</dbReference>
<dbReference type="OMA" id="HTAGNVR"/>
<dbReference type="Pfam" id="PF12799">
    <property type="entry name" value="LRR_4"/>
    <property type="match status" value="1"/>
</dbReference>
<dbReference type="InterPro" id="IPR025875">
    <property type="entry name" value="Leu-rich_rpt_4"/>
</dbReference>
<dbReference type="VEuPathDB" id="TriTrypDB:BSAL_73945"/>
<keyword evidence="2" id="KW-0677">Repeat</keyword>
<dbReference type="Gene3D" id="3.80.10.10">
    <property type="entry name" value="Ribonuclease Inhibitor"/>
    <property type="match status" value="7"/>
</dbReference>
<dbReference type="PROSITE" id="PS51450">
    <property type="entry name" value="LRR"/>
    <property type="match status" value="11"/>
</dbReference>
<feature type="compositionally biased region" description="Gly residues" evidence="3">
    <location>
        <begin position="1466"/>
        <end position="1477"/>
    </location>
</feature>
<protein>
    <submittedName>
        <fullName evidence="4">Leucine-rich repeat protein, putative</fullName>
    </submittedName>
</protein>
<dbReference type="PANTHER" id="PTHR46652:SF3">
    <property type="entry name" value="LEUCINE-RICH REPEAT-CONTAINING PROTEIN 9"/>
    <property type="match status" value="1"/>
</dbReference>